<keyword evidence="1" id="KW-0479">Metal-binding</keyword>
<dbReference type="Pfam" id="PF00264">
    <property type="entry name" value="Tyrosinase"/>
    <property type="match status" value="1"/>
</dbReference>
<feature type="signal peptide" evidence="3">
    <location>
        <begin position="1"/>
        <end position="21"/>
    </location>
</feature>
<accession>A0A9P9IMQ8</accession>
<sequence>MLFKFSSVLVWALSAVSLVDAERIPVVGVKSGVTSTNVPYRKNINELYSTGGPQWDLYIRSLITLYKQNPKEMGSFFQVAGIHGKPYVEYNDAGPSTSNGWRGYCPHGENLFLPWHRPYLVLFEQRLVATAVKLANGYPSKVRAKYVSAARNLRAPYWDWAAQDSVPTATVPSRLTITIPNGKGGTKKFTVDNPLATYKYPSSAVNGAFGSFDNRPQTYRCRSPQSYPASANSAMRGRPYKSWVYDAFTSSTTFDQFASTASTGVSLEQIHNAIHWDGACGYQFLDADYSAYDPLFMLHHANVDRLWTYWQFIRPSQANFKKSYKGAARFNSREGATITPDSPLQPFFQSNGKFHTPNTVTSIRGFGYTYWGLEYWKKSKATLTKDATAVINRLYGPSSSSSKKTKRDGEQLTRYFAQIEVNVEELERPCAIGLYVNTTSVGNFIVLMQPASGTFYGKFSLDRAADPVDVADTKTSVVVGDILAGLRVEIKKHDGTVIDLSTVPSLKLELQNADVVQPDSETELPEYSDTKTRPVDDPKQKQPPAL</sequence>
<dbReference type="GO" id="GO:0016491">
    <property type="term" value="F:oxidoreductase activity"/>
    <property type="evidence" value="ECO:0007669"/>
    <property type="project" value="InterPro"/>
</dbReference>
<dbReference type="Proteomes" id="UP000738349">
    <property type="component" value="Unassembled WGS sequence"/>
</dbReference>
<dbReference type="PANTHER" id="PTHR11474">
    <property type="entry name" value="TYROSINASE FAMILY MEMBER"/>
    <property type="match status" value="1"/>
</dbReference>
<reference evidence="6" key="1">
    <citation type="journal article" date="2021" name="Nat. Commun.">
        <title>Genetic determinants of endophytism in the Arabidopsis root mycobiome.</title>
        <authorList>
            <person name="Mesny F."/>
            <person name="Miyauchi S."/>
            <person name="Thiergart T."/>
            <person name="Pickel B."/>
            <person name="Atanasova L."/>
            <person name="Karlsson M."/>
            <person name="Huettel B."/>
            <person name="Barry K.W."/>
            <person name="Haridas S."/>
            <person name="Chen C."/>
            <person name="Bauer D."/>
            <person name="Andreopoulos W."/>
            <person name="Pangilinan J."/>
            <person name="LaButti K."/>
            <person name="Riley R."/>
            <person name="Lipzen A."/>
            <person name="Clum A."/>
            <person name="Drula E."/>
            <person name="Henrissat B."/>
            <person name="Kohler A."/>
            <person name="Grigoriev I.V."/>
            <person name="Martin F.M."/>
            <person name="Hacquard S."/>
        </authorList>
    </citation>
    <scope>NUCLEOTIDE SEQUENCE</scope>
    <source>
        <strain evidence="6">MPI-CAGE-AT-0147</strain>
    </source>
</reference>
<dbReference type="EMBL" id="JAGMUV010000020">
    <property type="protein sequence ID" value="KAH7126016.1"/>
    <property type="molecule type" value="Genomic_DNA"/>
</dbReference>
<dbReference type="PANTHER" id="PTHR11474:SF131">
    <property type="entry name" value="TYROSINASE COPPER-BINDING DOMAIN-CONTAINING PROTEIN"/>
    <property type="match status" value="1"/>
</dbReference>
<evidence type="ECO:0000313" key="6">
    <source>
        <dbReference type="EMBL" id="KAH7126016.1"/>
    </source>
</evidence>
<dbReference type="PROSITE" id="PS00497">
    <property type="entry name" value="TYROSINASE_1"/>
    <property type="match status" value="1"/>
</dbReference>
<dbReference type="InterPro" id="IPR050316">
    <property type="entry name" value="Tyrosinase/Hemocyanin"/>
</dbReference>
<keyword evidence="3" id="KW-0732">Signal</keyword>
<evidence type="ECO:0000256" key="2">
    <source>
        <dbReference type="SAM" id="MobiDB-lite"/>
    </source>
</evidence>
<protein>
    <submittedName>
        <fullName evidence="6">Tyrosinase</fullName>
    </submittedName>
</protein>
<evidence type="ECO:0000259" key="4">
    <source>
        <dbReference type="PROSITE" id="PS00497"/>
    </source>
</evidence>
<evidence type="ECO:0000256" key="3">
    <source>
        <dbReference type="SAM" id="SignalP"/>
    </source>
</evidence>
<keyword evidence="7" id="KW-1185">Reference proteome</keyword>
<feature type="region of interest" description="Disordered" evidence="2">
    <location>
        <begin position="514"/>
        <end position="546"/>
    </location>
</feature>
<dbReference type="GO" id="GO:0046872">
    <property type="term" value="F:metal ion binding"/>
    <property type="evidence" value="ECO:0007669"/>
    <property type="project" value="UniProtKB-KW"/>
</dbReference>
<evidence type="ECO:0000313" key="7">
    <source>
        <dbReference type="Proteomes" id="UP000738349"/>
    </source>
</evidence>
<comment type="caution">
    <text evidence="6">The sequence shown here is derived from an EMBL/GenBank/DDBJ whole genome shotgun (WGS) entry which is preliminary data.</text>
</comment>
<dbReference type="InterPro" id="IPR008922">
    <property type="entry name" value="Di-copper_centre_dom_sf"/>
</dbReference>
<dbReference type="Gene3D" id="1.10.1280.10">
    <property type="entry name" value="Di-copper center containing domain from catechol oxidase"/>
    <property type="match status" value="1"/>
</dbReference>
<feature type="domain" description="Tyrosinase copper-binding" evidence="5">
    <location>
        <begin position="293"/>
        <end position="304"/>
    </location>
</feature>
<dbReference type="InterPro" id="IPR002227">
    <property type="entry name" value="Tyrosinase_Cu-bd"/>
</dbReference>
<feature type="compositionally biased region" description="Basic and acidic residues" evidence="2">
    <location>
        <begin position="528"/>
        <end position="540"/>
    </location>
</feature>
<dbReference type="SUPFAM" id="SSF48056">
    <property type="entry name" value="Di-copper centre-containing domain"/>
    <property type="match status" value="1"/>
</dbReference>
<name>A0A9P9IMQ8_9HYPO</name>
<proteinExistence type="predicted"/>
<evidence type="ECO:0000256" key="1">
    <source>
        <dbReference type="ARBA" id="ARBA00022723"/>
    </source>
</evidence>
<feature type="chain" id="PRO_5040226157" evidence="3">
    <location>
        <begin position="22"/>
        <end position="546"/>
    </location>
</feature>
<dbReference type="PRINTS" id="PR00092">
    <property type="entry name" value="TYROSINASE"/>
</dbReference>
<gene>
    <name evidence="6" type="ORF">EDB81DRAFT_663889</name>
</gene>
<feature type="domain" description="Tyrosinase copper-binding" evidence="4">
    <location>
        <begin position="107"/>
        <end position="124"/>
    </location>
</feature>
<dbReference type="PROSITE" id="PS00498">
    <property type="entry name" value="TYROSINASE_2"/>
    <property type="match status" value="1"/>
</dbReference>
<dbReference type="AlphaFoldDB" id="A0A9P9IMQ8"/>
<dbReference type="OrthoDB" id="6132182at2759"/>
<evidence type="ECO:0000259" key="5">
    <source>
        <dbReference type="PROSITE" id="PS00498"/>
    </source>
</evidence>
<organism evidence="6 7">
    <name type="scientific">Dactylonectria macrodidyma</name>
    <dbReference type="NCBI Taxonomy" id="307937"/>
    <lineage>
        <taxon>Eukaryota</taxon>
        <taxon>Fungi</taxon>
        <taxon>Dikarya</taxon>
        <taxon>Ascomycota</taxon>
        <taxon>Pezizomycotina</taxon>
        <taxon>Sordariomycetes</taxon>
        <taxon>Hypocreomycetidae</taxon>
        <taxon>Hypocreales</taxon>
        <taxon>Nectriaceae</taxon>
        <taxon>Dactylonectria</taxon>
    </lineage>
</organism>